<reference evidence="6 7" key="2">
    <citation type="journal article" date="2017" name="Front. Plant Sci.">
        <title>Gene Classification and Mining of Molecular Markers Useful in Red Clover (Trifolium pratense) Breeding.</title>
        <authorList>
            <person name="Istvanek J."/>
            <person name="Dluhosova J."/>
            <person name="Dluhos P."/>
            <person name="Patkova L."/>
            <person name="Nedelnik J."/>
            <person name="Repkova J."/>
        </authorList>
    </citation>
    <scope>NUCLEOTIDE SEQUENCE [LARGE SCALE GENOMIC DNA]</scope>
    <source>
        <strain evidence="7">cv. Tatra</strain>
        <tissue evidence="6">Young leaves</tissue>
    </source>
</reference>
<sequence length="263" mass="27686">MAKVATPSAMPPNSHGISSVPLKGVSIAKRKTPSQLRGEQLKRESVVDLTDQSSQSTGSINATEADNRFKKPGLFKAPRYNDTRLDEVFAAKKPRFRIATGKENVKENPSMEQTSNLKNASIFSISAVKRQQGVSCSENSAASGEVTEDSVLQAGETKKKYTQGKFLSVADLSSSVDRSSGVAAIDMGKALKGIASLGPRADNGLAADSPKSGGDSGPTIAGNSFSECHIPGKKAPLDLTLKTSMRIVSSASVNWAPRCTEAN</sequence>
<keyword evidence="2" id="KW-0217">Developmental protein</keyword>
<accession>A0A2K3MR23</accession>
<dbReference type="AlphaFoldDB" id="A0A2K3MR23"/>
<proteinExistence type="inferred from homology"/>
<dbReference type="PANTHER" id="PTHR12972:SF0">
    <property type="entry name" value="PROTEIN DOWNSTREAM NEIGHBOR OF SON"/>
    <property type="match status" value="1"/>
</dbReference>
<reference evidence="6 7" key="1">
    <citation type="journal article" date="2014" name="Am. J. Bot.">
        <title>Genome assembly and annotation for red clover (Trifolium pratense; Fabaceae).</title>
        <authorList>
            <person name="Istvanek J."/>
            <person name="Jaros M."/>
            <person name="Krenek A."/>
            <person name="Repkova J."/>
        </authorList>
    </citation>
    <scope>NUCLEOTIDE SEQUENCE [LARGE SCALE GENOMIC DNA]</scope>
    <source>
        <strain evidence="7">cv. Tatra</strain>
        <tissue evidence="6">Young leaves</tissue>
    </source>
</reference>
<dbReference type="Proteomes" id="UP000236291">
    <property type="component" value="Unassembled WGS sequence"/>
</dbReference>
<feature type="region of interest" description="Disordered" evidence="5">
    <location>
        <begin position="202"/>
        <end position="227"/>
    </location>
</feature>
<keyword evidence="3" id="KW-0539">Nucleus</keyword>
<evidence type="ECO:0000256" key="5">
    <source>
        <dbReference type="SAM" id="MobiDB-lite"/>
    </source>
</evidence>
<dbReference type="ExpressionAtlas" id="A0A2K3MR23">
    <property type="expression patterns" value="baseline"/>
</dbReference>
<feature type="region of interest" description="Disordered" evidence="5">
    <location>
        <begin position="1"/>
        <end position="77"/>
    </location>
</feature>
<organism evidence="6 7">
    <name type="scientific">Trifolium pratense</name>
    <name type="common">Red clover</name>
    <dbReference type="NCBI Taxonomy" id="57577"/>
    <lineage>
        <taxon>Eukaryota</taxon>
        <taxon>Viridiplantae</taxon>
        <taxon>Streptophyta</taxon>
        <taxon>Embryophyta</taxon>
        <taxon>Tracheophyta</taxon>
        <taxon>Spermatophyta</taxon>
        <taxon>Magnoliopsida</taxon>
        <taxon>eudicotyledons</taxon>
        <taxon>Gunneridae</taxon>
        <taxon>Pentapetalae</taxon>
        <taxon>rosids</taxon>
        <taxon>fabids</taxon>
        <taxon>Fabales</taxon>
        <taxon>Fabaceae</taxon>
        <taxon>Papilionoideae</taxon>
        <taxon>50 kb inversion clade</taxon>
        <taxon>NPAAA clade</taxon>
        <taxon>Hologalegina</taxon>
        <taxon>IRL clade</taxon>
        <taxon>Trifolieae</taxon>
        <taxon>Trifolium</taxon>
    </lineage>
</organism>
<evidence type="ECO:0000313" key="7">
    <source>
        <dbReference type="Proteomes" id="UP000236291"/>
    </source>
</evidence>
<dbReference type="GO" id="GO:0005634">
    <property type="term" value="C:nucleus"/>
    <property type="evidence" value="ECO:0007669"/>
    <property type="project" value="UniProtKB-SubCell"/>
</dbReference>
<name>A0A2K3MR23_TRIPR</name>
<dbReference type="PANTHER" id="PTHR12972">
    <property type="entry name" value="DOWNSTREAM NEIGHBOR OF SON"/>
    <property type="match status" value="1"/>
</dbReference>
<evidence type="ECO:0000256" key="4">
    <source>
        <dbReference type="ARBA" id="ARBA00025806"/>
    </source>
</evidence>
<dbReference type="GO" id="GO:0033260">
    <property type="term" value="P:nuclear DNA replication"/>
    <property type="evidence" value="ECO:0007669"/>
    <property type="project" value="TreeGrafter"/>
</dbReference>
<comment type="subcellular location">
    <subcellularLocation>
        <location evidence="1">Nucleus</location>
    </subcellularLocation>
</comment>
<dbReference type="STRING" id="57577.A0A2K3MR23"/>
<evidence type="ECO:0000313" key="6">
    <source>
        <dbReference type="EMBL" id="PNX93217.1"/>
    </source>
</evidence>
<gene>
    <name evidence="6" type="ORF">L195_g016368</name>
</gene>
<dbReference type="InterPro" id="IPR024861">
    <property type="entry name" value="Donson"/>
</dbReference>
<comment type="caution">
    <text evidence="6">The sequence shown here is derived from an EMBL/GenBank/DDBJ whole genome shotgun (WGS) entry which is preliminary data.</text>
</comment>
<evidence type="ECO:0000256" key="3">
    <source>
        <dbReference type="ARBA" id="ARBA00023242"/>
    </source>
</evidence>
<evidence type="ECO:0000256" key="2">
    <source>
        <dbReference type="ARBA" id="ARBA00022473"/>
    </source>
</evidence>
<feature type="compositionally biased region" description="Polar residues" evidence="5">
    <location>
        <begin position="50"/>
        <end position="64"/>
    </location>
</feature>
<evidence type="ECO:0000256" key="1">
    <source>
        <dbReference type="ARBA" id="ARBA00004123"/>
    </source>
</evidence>
<dbReference type="EMBL" id="ASHM01011296">
    <property type="protein sequence ID" value="PNX93217.1"/>
    <property type="molecule type" value="Genomic_DNA"/>
</dbReference>
<comment type="similarity">
    <text evidence="4">Belongs to the DONSON family.</text>
</comment>
<protein>
    <submittedName>
        <fullName evidence="6">Putative downstream neighbor of Son-like protein</fullName>
    </submittedName>
</protein>